<feature type="transmembrane region" description="Helical" evidence="2">
    <location>
        <begin position="120"/>
        <end position="144"/>
    </location>
</feature>
<name>A0A973A8D6_9GAMM</name>
<comment type="caution">
    <text evidence="3">The sequence shown here is derived from an EMBL/GenBank/DDBJ whole genome shotgun (WGS) entry which is preliminary data.</text>
</comment>
<feature type="compositionally biased region" description="Polar residues" evidence="1">
    <location>
        <begin position="1"/>
        <end position="14"/>
    </location>
</feature>
<feature type="region of interest" description="Disordered" evidence="1">
    <location>
        <begin position="1"/>
        <end position="20"/>
    </location>
</feature>
<keyword evidence="2" id="KW-0812">Transmembrane</keyword>
<accession>A0A973A8D6</accession>
<evidence type="ECO:0000313" key="4">
    <source>
        <dbReference type="Proteomes" id="UP000754644"/>
    </source>
</evidence>
<protein>
    <submittedName>
        <fullName evidence="3">Uncharacterized protein</fullName>
    </submittedName>
</protein>
<evidence type="ECO:0000313" key="3">
    <source>
        <dbReference type="EMBL" id="NQV65669.1"/>
    </source>
</evidence>
<feature type="transmembrane region" description="Helical" evidence="2">
    <location>
        <begin position="150"/>
        <end position="172"/>
    </location>
</feature>
<organism evidence="3 4">
    <name type="scientific">SAR86 cluster bacterium</name>
    <dbReference type="NCBI Taxonomy" id="2030880"/>
    <lineage>
        <taxon>Bacteria</taxon>
        <taxon>Pseudomonadati</taxon>
        <taxon>Pseudomonadota</taxon>
        <taxon>Gammaproteobacteria</taxon>
        <taxon>SAR86 cluster</taxon>
    </lineage>
</organism>
<feature type="transmembrane region" description="Helical" evidence="2">
    <location>
        <begin position="60"/>
        <end position="80"/>
    </location>
</feature>
<sequence>MSEASQTTPETDGVSSPKPISLPDAQRLKLAARNHGLALLAAITLWAAADAWAMTSGLNLATGLSMLNAFAAMTIIATIFHEWGHFAGARFAKSYSPMVTNPTGAFIFGFNFAKNTRQQFLSMSIGGPVGNWLLVALVFLLVPLDNPGRVMLLAVAVARGISVLIFELPIILRVMNGGDPETELNVGQDNGSGDRGQVIGYAAGVLLWILAV</sequence>
<dbReference type="EMBL" id="JABMOJ010000368">
    <property type="protein sequence ID" value="NQV65669.1"/>
    <property type="molecule type" value="Genomic_DNA"/>
</dbReference>
<evidence type="ECO:0000256" key="2">
    <source>
        <dbReference type="SAM" id="Phobius"/>
    </source>
</evidence>
<evidence type="ECO:0000256" key="1">
    <source>
        <dbReference type="SAM" id="MobiDB-lite"/>
    </source>
</evidence>
<dbReference type="AlphaFoldDB" id="A0A973A8D6"/>
<reference evidence="3" key="1">
    <citation type="submission" date="2020-05" db="EMBL/GenBank/DDBJ databases">
        <title>Sulfur intermediates as new biogeochemical hubs in an aquatic model microbial ecosystem.</title>
        <authorList>
            <person name="Vigneron A."/>
        </authorList>
    </citation>
    <scope>NUCLEOTIDE SEQUENCE</scope>
    <source>
        <strain evidence="3">Bin.250</strain>
    </source>
</reference>
<keyword evidence="2" id="KW-1133">Transmembrane helix</keyword>
<dbReference type="Proteomes" id="UP000754644">
    <property type="component" value="Unassembled WGS sequence"/>
</dbReference>
<gene>
    <name evidence="3" type="ORF">HQ497_09925</name>
</gene>
<keyword evidence="2" id="KW-0472">Membrane</keyword>
<proteinExistence type="predicted"/>